<feature type="compositionally biased region" description="Low complexity" evidence="1">
    <location>
        <begin position="62"/>
        <end position="74"/>
    </location>
</feature>
<dbReference type="Proteomes" id="UP000095280">
    <property type="component" value="Unplaced"/>
</dbReference>
<keyword evidence="2" id="KW-1185">Reference proteome</keyword>
<evidence type="ECO:0000256" key="1">
    <source>
        <dbReference type="SAM" id="MobiDB-lite"/>
    </source>
</evidence>
<organism evidence="2 3">
    <name type="scientific">Macrostomum lignano</name>
    <dbReference type="NCBI Taxonomy" id="282301"/>
    <lineage>
        <taxon>Eukaryota</taxon>
        <taxon>Metazoa</taxon>
        <taxon>Spiralia</taxon>
        <taxon>Lophotrochozoa</taxon>
        <taxon>Platyhelminthes</taxon>
        <taxon>Rhabditophora</taxon>
        <taxon>Macrostomorpha</taxon>
        <taxon>Macrostomida</taxon>
        <taxon>Macrostomidae</taxon>
        <taxon>Macrostomum</taxon>
    </lineage>
</organism>
<protein>
    <submittedName>
        <fullName evidence="3">Protein roadkill</fullName>
    </submittedName>
</protein>
<name>A0A1I8IKJ2_9PLAT</name>
<feature type="region of interest" description="Disordered" evidence="1">
    <location>
        <begin position="35"/>
        <end position="74"/>
    </location>
</feature>
<dbReference type="WBParaSite" id="maker-uti_cns_0013380-snap-gene-0.2-mRNA-1">
    <property type="protein sequence ID" value="maker-uti_cns_0013380-snap-gene-0.2-mRNA-1"/>
    <property type="gene ID" value="maker-uti_cns_0013380-snap-gene-0.2"/>
</dbReference>
<evidence type="ECO:0000313" key="2">
    <source>
        <dbReference type="Proteomes" id="UP000095280"/>
    </source>
</evidence>
<dbReference type="AlphaFoldDB" id="A0A1I8IKJ2"/>
<feature type="compositionally biased region" description="Low complexity" evidence="1">
    <location>
        <begin position="1"/>
        <end position="17"/>
    </location>
</feature>
<sequence length="121" mass="12936">MDGFRQFKAAKPPQQHQQKPKLKFGMSAILGCNDSDDIKQEAPSQLHRQLTKSDSLPVVTTASSEASPVSSNSLAESAVLHQQHRAAASAATSLHSLASAGLIDYRLLEASSVAAQQQQQQ</sequence>
<proteinExistence type="predicted"/>
<reference evidence="3" key="1">
    <citation type="submission" date="2016-11" db="UniProtKB">
        <authorList>
            <consortium name="WormBaseParasite"/>
        </authorList>
    </citation>
    <scope>IDENTIFICATION</scope>
</reference>
<feature type="compositionally biased region" description="Polar residues" evidence="1">
    <location>
        <begin position="42"/>
        <end position="61"/>
    </location>
</feature>
<accession>A0A1I8IKJ2</accession>
<evidence type="ECO:0000313" key="3">
    <source>
        <dbReference type="WBParaSite" id="maker-uti_cns_0013380-snap-gene-0.2-mRNA-1"/>
    </source>
</evidence>
<feature type="region of interest" description="Disordered" evidence="1">
    <location>
        <begin position="1"/>
        <end position="21"/>
    </location>
</feature>